<dbReference type="Gene3D" id="3.90.960.10">
    <property type="entry name" value="YbaK/aminoacyl-tRNA synthetase-associated domain"/>
    <property type="match status" value="1"/>
</dbReference>
<dbReference type="Pfam" id="PF04073">
    <property type="entry name" value="tRNA_edit"/>
    <property type="match status" value="1"/>
</dbReference>
<feature type="domain" description="YbaK/aminoacyl-tRNA synthetase-associated" evidence="1">
    <location>
        <begin position="30"/>
        <end position="147"/>
    </location>
</feature>
<dbReference type="PANTHER" id="PTHR30411:SF1">
    <property type="entry name" value="CYTOPLASMIC PROTEIN"/>
    <property type="match status" value="1"/>
</dbReference>
<dbReference type="CDD" id="cd04333">
    <property type="entry name" value="ProX_deacylase"/>
    <property type="match status" value="1"/>
</dbReference>
<name>A0A644YFP7_9ZZZZ</name>
<dbReference type="InterPro" id="IPR007214">
    <property type="entry name" value="YbaK/aa-tRNA-synth-assoc-dom"/>
</dbReference>
<dbReference type="GO" id="GO:0016829">
    <property type="term" value="F:lyase activity"/>
    <property type="evidence" value="ECO:0007669"/>
    <property type="project" value="UniProtKB-KW"/>
</dbReference>
<reference evidence="2" key="1">
    <citation type="submission" date="2019-08" db="EMBL/GenBank/DDBJ databases">
        <authorList>
            <person name="Kucharzyk K."/>
            <person name="Murdoch R.W."/>
            <person name="Higgins S."/>
            <person name="Loffler F."/>
        </authorList>
    </citation>
    <scope>NUCLEOTIDE SEQUENCE</scope>
</reference>
<evidence type="ECO:0000313" key="2">
    <source>
        <dbReference type="EMBL" id="MPM27087.1"/>
    </source>
</evidence>
<gene>
    <name evidence="2" type="primary">ybaK_13</name>
    <name evidence="2" type="ORF">SDC9_73592</name>
</gene>
<sequence>MSKDFLESYNRVKESLEPYDNLEIKLLPDDTSTAELAALALGTEPGQIAKTLCFLADGEPVLIVACGDRKIDTKKFGRQLGVKKMRMADAELVLQVTGFAPGGVCPFALLKPVPVYLDRSLFDYDVTYIAAGTPHSALPIAADQLAEITSGTWVEVSK</sequence>
<protein>
    <submittedName>
        <fullName evidence="2">Cys-tRNA(Pro)/Cys-tRNA(Cys) deacylase YbaK</fullName>
        <ecNumber evidence="2">4.2.-.-</ecNumber>
    </submittedName>
</protein>
<dbReference type="GO" id="GO:0002161">
    <property type="term" value="F:aminoacyl-tRNA deacylase activity"/>
    <property type="evidence" value="ECO:0007669"/>
    <property type="project" value="InterPro"/>
</dbReference>
<comment type="caution">
    <text evidence="2">The sequence shown here is derived from an EMBL/GenBank/DDBJ whole genome shotgun (WGS) entry which is preliminary data.</text>
</comment>
<dbReference type="EC" id="4.2.-.-" evidence="2"/>
<dbReference type="SUPFAM" id="SSF55826">
    <property type="entry name" value="YbaK/ProRS associated domain"/>
    <property type="match status" value="1"/>
</dbReference>
<dbReference type="AlphaFoldDB" id="A0A644YFP7"/>
<dbReference type="InterPro" id="IPR036754">
    <property type="entry name" value="YbaK/aa-tRNA-synt-asso_dom_sf"/>
</dbReference>
<proteinExistence type="predicted"/>
<evidence type="ECO:0000259" key="1">
    <source>
        <dbReference type="Pfam" id="PF04073"/>
    </source>
</evidence>
<dbReference type="PANTHER" id="PTHR30411">
    <property type="entry name" value="CYTOPLASMIC PROTEIN"/>
    <property type="match status" value="1"/>
</dbReference>
<accession>A0A644YFP7</accession>
<dbReference type="EMBL" id="VSSQ01004905">
    <property type="protein sequence ID" value="MPM27087.1"/>
    <property type="molecule type" value="Genomic_DNA"/>
</dbReference>
<keyword evidence="2" id="KW-0456">Lyase</keyword>
<organism evidence="2">
    <name type="scientific">bioreactor metagenome</name>
    <dbReference type="NCBI Taxonomy" id="1076179"/>
    <lineage>
        <taxon>unclassified sequences</taxon>
        <taxon>metagenomes</taxon>
        <taxon>ecological metagenomes</taxon>
    </lineage>
</organism>